<reference evidence="4" key="1">
    <citation type="journal article" date="2014" name="Front. Microbiol.">
        <title>High frequency of phylogenetically diverse reductive dehalogenase-homologous genes in deep subseafloor sedimentary metagenomes.</title>
        <authorList>
            <person name="Kawai M."/>
            <person name="Futagami T."/>
            <person name="Toyoda A."/>
            <person name="Takaki Y."/>
            <person name="Nishi S."/>
            <person name="Hori S."/>
            <person name="Arai W."/>
            <person name="Tsubouchi T."/>
            <person name="Morono Y."/>
            <person name="Uchiyama I."/>
            <person name="Ito T."/>
            <person name="Fujiyama A."/>
            <person name="Inagaki F."/>
            <person name="Takami H."/>
        </authorList>
    </citation>
    <scope>NUCLEOTIDE SEQUENCE</scope>
    <source>
        <strain evidence="4">Expedition CK06-06</strain>
    </source>
</reference>
<dbReference type="NCBIfam" id="TIGR02595">
    <property type="entry name" value="PEP_CTERM"/>
    <property type="match status" value="1"/>
</dbReference>
<comment type="caution">
    <text evidence="4">The sequence shown here is derived from an EMBL/GenBank/DDBJ whole genome shotgun (WGS) entry which is preliminary data.</text>
</comment>
<dbReference type="InterPro" id="IPR019931">
    <property type="entry name" value="LPXTG_anchor"/>
</dbReference>
<organism evidence="4">
    <name type="scientific">marine sediment metagenome</name>
    <dbReference type="NCBI Taxonomy" id="412755"/>
    <lineage>
        <taxon>unclassified sequences</taxon>
        <taxon>metagenomes</taxon>
        <taxon>ecological metagenomes</taxon>
    </lineage>
</organism>
<dbReference type="EMBL" id="BARW01031726">
    <property type="protein sequence ID" value="GAJ05551.1"/>
    <property type="molecule type" value="Genomic_DNA"/>
</dbReference>
<feature type="non-terminal residue" evidence="4">
    <location>
        <position position="1"/>
    </location>
</feature>
<keyword evidence="2" id="KW-0472">Membrane</keyword>
<evidence type="ECO:0000313" key="4">
    <source>
        <dbReference type="EMBL" id="GAJ05551.1"/>
    </source>
</evidence>
<keyword evidence="1" id="KW-0964">Secreted</keyword>
<evidence type="ECO:0000256" key="1">
    <source>
        <dbReference type="ARBA" id="ARBA00022525"/>
    </source>
</evidence>
<keyword evidence="2" id="KW-1133">Transmembrane helix</keyword>
<keyword evidence="2" id="KW-0812">Transmembrane</keyword>
<name>X1V069_9ZZZZ</name>
<dbReference type="AlphaFoldDB" id="X1V069"/>
<proteinExistence type="predicted"/>
<gene>
    <name evidence="4" type="ORF">S12H4_50395</name>
</gene>
<feature type="domain" description="Gram-positive cocci surface proteins LPxTG" evidence="3">
    <location>
        <begin position="63"/>
        <end position="95"/>
    </location>
</feature>
<dbReference type="InterPro" id="IPR013424">
    <property type="entry name" value="Ice-binding_C"/>
</dbReference>
<dbReference type="PROSITE" id="PS50847">
    <property type="entry name" value="GRAM_POS_ANCHORING"/>
    <property type="match status" value="1"/>
</dbReference>
<evidence type="ECO:0000256" key="2">
    <source>
        <dbReference type="SAM" id="Phobius"/>
    </source>
</evidence>
<feature type="transmembrane region" description="Helical" evidence="2">
    <location>
        <begin position="74"/>
        <end position="91"/>
    </location>
</feature>
<accession>X1V069</accession>
<sequence>DDSSLIDYADALGAGTYTYLLNTLDSSAPFDSVQPGVQWVLNIDITVAPPGAMLLLLDANADLAEVGRYELTGIPEPMTIALLGLGGLFLLRRRK</sequence>
<protein>
    <recommendedName>
        <fullName evidence="3">Gram-positive cocci surface proteins LPxTG domain-containing protein</fullName>
    </recommendedName>
</protein>
<evidence type="ECO:0000259" key="3">
    <source>
        <dbReference type="PROSITE" id="PS50847"/>
    </source>
</evidence>
<dbReference type="Pfam" id="PF07589">
    <property type="entry name" value="PEP-CTERM"/>
    <property type="match status" value="1"/>
</dbReference>